<keyword evidence="4" id="KW-1185">Reference proteome</keyword>
<dbReference type="Pfam" id="PF08443">
    <property type="entry name" value="RimK"/>
    <property type="match status" value="1"/>
</dbReference>
<evidence type="ECO:0000256" key="1">
    <source>
        <dbReference type="PROSITE-ProRule" id="PRU00409"/>
    </source>
</evidence>
<proteinExistence type="predicted"/>
<dbReference type="Gene3D" id="3.30.470.20">
    <property type="entry name" value="ATP-grasp fold, B domain"/>
    <property type="match status" value="1"/>
</dbReference>
<protein>
    <recommendedName>
        <fullName evidence="2">ATP-grasp domain-containing protein</fullName>
    </recommendedName>
</protein>
<dbReference type="Proteomes" id="UP000647017">
    <property type="component" value="Unassembled WGS sequence"/>
</dbReference>
<dbReference type="RefSeq" id="WP_204014609.1">
    <property type="nucleotide sequence ID" value="NZ_BOOZ01000060.1"/>
</dbReference>
<evidence type="ECO:0000313" key="4">
    <source>
        <dbReference type="Proteomes" id="UP000647017"/>
    </source>
</evidence>
<keyword evidence="1" id="KW-0547">Nucleotide-binding</keyword>
<feature type="domain" description="ATP-grasp" evidence="2">
    <location>
        <begin position="123"/>
        <end position="312"/>
    </location>
</feature>
<accession>A0ABQ4I4A5</accession>
<keyword evidence="1" id="KW-0067">ATP-binding</keyword>
<dbReference type="SUPFAM" id="SSF56059">
    <property type="entry name" value="Glutathione synthetase ATP-binding domain-like"/>
    <property type="match status" value="1"/>
</dbReference>
<evidence type="ECO:0000259" key="2">
    <source>
        <dbReference type="PROSITE" id="PS50975"/>
    </source>
</evidence>
<evidence type="ECO:0000313" key="3">
    <source>
        <dbReference type="EMBL" id="GIJ12729.1"/>
    </source>
</evidence>
<sequence length="312" mass="34126">MTTKPTLTVIYRTDDFGPDYLTEATSHFFAASTEAATRAGFRLRAIPINELSPSCVGQPQLWHHREDLLRTRQLFQVDDFSWDPQAAHHLKAVCRTVQESDSVLLNRSFTDADYLSTDKLAITQRASRLGLPTPPTIAIPFGRYARTAIPLVEQQIGPGPYIVKPREMGMGFGVMKVDDVEQLAATLDVTAQAGMGYVVQPFIPNSGDLRVYVINRQVAASQHRSALPGRYLANISQGGTSGIGAADMNIQSATLRVADSLDAACLQVDWLLAEGGPIVNEWSSGFGGYSALPDPERARLSNAFFDWARTLL</sequence>
<dbReference type="InterPro" id="IPR011761">
    <property type="entry name" value="ATP-grasp"/>
</dbReference>
<dbReference type="InterPro" id="IPR013651">
    <property type="entry name" value="ATP-grasp_RimK-type"/>
</dbReference>
<dbReference type="PANTHER" id="PTHR21621">
    <property type="entry name" value="RIBOSOMAL PROTEIN S6 MODIFICATION PROTEIN"/>
    <property type="match status" value="1"/>
</dbReference>
<comment type="caution">
    <text evidence="3">The sequence shown here is derived from an EMBL/GenBank/DDBJ whole genome shotgun (WGS) entry which is preliminary data.</text>
</comment>
<dbReference type="PROSITE" id="PS50975">
    <property type="entry name" value="ATP_GRASP"/>
    <property type="match status" value="1"/>
</dbReference>
<reference evidence="3 4" key="1">
    <citation type="submission" date="2021-01" db="EMBL/GenBank/DDBJ databases">
        <title>Whole genome shotgun sequence of Verrucosispora andamanensis NBRC 109075.</title>
        <authorList>
            <person name="Komaki H."/>
            <person name="Tamura T."/>
        </authorList>
    </citation>
    <scope>NUCLEOTIDE SEQUENCE [LARGE SCALE GENOMIC DNA]</scope>
    <source>
        <strain evidence="3 4">NBRC 109075</strain>
    </source>
</reference>
<gene>
    <name evidence="3" type="ORF">Van01_59430</name>
</gene>
<name>A0ABQ4I4A5_9ACTN</name>
<dbReference type="PANTHER" id="PTHR21621:SF0">
    <property type="entry name" value="BETA-CITRYLGLUTAMATE SYNTHASE B-RELATED"/>
    <property type="match status" value="1"/>
</dbReference>
<dbReference type="EMBL" id="BOOZ01000060">
    <property type="protein sequence ID" value="GIJ12729.1"/>
    <property type="molecule type" value="Genomic_DNA"/>
</dbReference>
<organism evidence="3 4">
    <name type="scientific">Micromonospora andamanensis</name>
    <dbReference type="NCBI Taxonomy" id="1287068"/>
    <lineage>
        <taxon>Bacteria</taxon>
        <taxon>Bacillati</taxon>
        <taxon>Actinomycetota</taxon>
        <taxon>Actinomycetes</taxon>
        <taxon>Micromonosporales</taxon>
        <taxon>Micromonosporaceae</taxon>
        <taxon>Micromonospora</taxon>
    </lineage>
</organism>